<evidence type="ECO:0000313" key="4">
    <source>
        <dbReference type="Proteomes" id="UP000652720"/>
    </source>
</evidence>
<dbReference type="Proteomes" id="UP000630135">
    <property type="component" value="Unassembled WGS sequence"/>
</dbReference>
<evidence type="ECO:0000313" key="1">
    <source>
        <dbReference type="EMBL" id="GGI85881.1"/>
    </source>
</evidence>
<dbReference type="EMBL" id="BMMA01000019">
    <property type="protein sequence ID" value="GGI85881.1"/>
    <property type="molecule type" value="Genomic_DNA"/>
</dbReference>
<comment type="caution">
    <text evidence="1">The sequence shown here is derived from an EMBL/GenBank/DDBJ whole genome shotgun (WGS) entry which is preliminary data.</text>
</comment>
<evidence type="ECO:0000313" key="2">
    <source>
        <dbReference type="EMBL" id="GGP30187.1"/>
    </source>
</evidence>
<proteinExistence type="predicted"/>
<dbReference type="EMBL" id="BMLZ01000021">
    <property type="protein sequence ID" value="GGP30187.1"/>
    <property type="molecule type" value="Genomic_DNA"/>
</dbReference>
<reference evidence="1" key="4">
    <citation type="submission" date="2023-08" db="EMBL/GenBank/DDBJ databases">
        <authorList>
            <person name="Sun Q."/>
            <person name="Zhou Y."/>
        </authorList>
    </citation>
    <scope>NUCLEOTIDE SEQUENCE</scope>
    <source>
        <strain evidence="2">CGMCC 1.8884</strain>
        <strain evidence="1">CGMCC 1.8885</strain>
    </source>
</reference>
<keyword evidence="3" id="KW-1185">Reference proteome</keyword>
<accession>A0AAV4K5J1</accession>
<reference evidence="3" key="3">
    <citation type="journal article" date="2019" name="Int. J. Syst. Evol. Microbiol.">
        <title>The Global Catalogue of Microorganisms (GCM) 10K type strain sequencing project: providing services to taxonomists for standard genome sequencing and annotation.</title>
        <authorList>
            <consortium name="The Broad Institute Genomics Platform"/>
            <consortium name="The Broad Institute Genome Sequencing Center for Infectious Disease"/>
            <person name="Wu L."/>
            <person name="Ma J."/>
        </authorList>
    </citation>
    <scope>NUCLEOTIDE SEQUENCE [LARGE SCALE GENOMIC DNA]</scope>
    <source>
        <strain evidence="3">CGMCC 1.8884</strain>
    </source>
</reference>
<reference evidence="2" key="1">
    <citation type="journal article" date="2014" name="Int. J. Syst. Evol. Microbiol.">
        <title>Complete genome of a new Firmicutes species belonging to the dominant human colonic microbiota ('Ruminococcus bicirculans') reveals two chromosomes and a selective capacity to utilize plant glucans.</title>
        <authorList>
            <consortium name="NISC Comparative Sequencing Program"/>
            <person name="Wegmann U."/>
            <person name="Louis P."/>
            <person name="Goesmann A."/>
            <person name="Henrissat B."/>
            <person name="Duncan S.H."/>
            <person name="Flint H.J."/>
        </authorList>
    </citation>
    <scope>NUCLEOTIDE SEQUENCE</scope>
    <source>
        <strain evidence="2">CGMCC 1.8884</strain>
    </source>
</reference>
<dbReference type="Proteomes" id="UP000652720">
    <property type="component" value="Unassembled WGS sequence"/>
</dbReference>
<evidence type="ECO:0000313" key="3">
    <source>
        <dbReference type="Proteomes" id="UP000630135"/>
    </source>
</evidence>
<organism evidence="1 4">
    <name type="scientific">Deinococcus wulumuqiensis</name>
    <dbReference type="NCBI Taxonomy" id="980427"/>
    <lineage>
        <taxon>Bacteria</taxon>
        <taxon>Thermotogati</taxon>
        <taxon>Deinococcota</taxon>
        <taxon>Deinococci</taxon>
        <taxon>Deinococcales</taxon>
        <taxon>Deinococcaceae</taxon>
        <taxon>Deinococcus</taxon>
    </lineage>
</organism>
<name>A0AAV4K5J1_9DEIO</name>
<dbReference type="RefSeq" id="WP_017870362.1">
    <property type="nucleotide sequence ID" value="NZ_BMLZ01000021.1"/>
</dbReference>
<dbReference type="GeneID" id="59166828"/>
<dbReference type="AlphaFoldDB" id="A0AAV4K5J1"/>
<protein>
    <submittedName>
        <fullName evidence="1">Uncharacterized protein</fullName>
    </submittedName>
</protein>
<reference evidence="1" key="2">
    <citation type="journal article" date="2014" name="Int. J. Syst. Evol. Microbiol.">
        <title>Complete genome sequence of Corynebacterium casei LMG S-19264T (=DSM 44701T), isolated from a smear-ripened cheese.</title>
        <authorList>
            <consortium name="US DOE Joint Genome Institute (JGI-PGF)"/>
            <person name="Walter F."/>
            <person name="Albersmeier A."/>
            <person name="Kalinowski J."/>
            <person name="Ruckert C."/>
        </authorList>
    </citation>
    <scope>NUCLEOTIDE SEQUENCE</scope>
    <source>
        <strain evidence="1">CGMCC 1.8885</strain>
    </source>
</reference>
<gene>
    <name evidence="2" type="ORF">GCM10008021_18380</name>
    <name evidence="1" type="ORF">GCM10010914_20430</name>
</gene>
<sequence>MSTFFQTRAEIEAHLPTIRPRALKLALETRETIAMTWRICGEKADAPIAELRRCTLEMIASAKKQEQRFQAALDDGLYD</sequence>